<protein>
    <submittedName>
        <fullName evidence="1">Uncharacterized protein</fullName>
    </submittedName>
</protein>
<accession>A0AA88IY16</accession>
<gene>
    <name evidence="1" type="ORF">TIFTF001_027150</name>
</gene>
<proteinExistence type="predicted"/>
<dbReference type="EMBL" id="BTGU01000075">
    <property type="protein sequence ID" value="GMN58054.1"/>
    <property type="molecule type" value="Genomic_DNA"/>
</dbReference>
<evidence type="ECO:0000313" key="1">
    <source>
        <dbReference type="EMBL" id="GMN58054.1"/>
    </source>
</evidence>
<name>A0AA88IY16_FICCA</name>
<keyword evidence="2" id="KW-1185">Reference proteome</keyword>
<comment type="caution">
    <text evidence="1">The sequence shown here is derived from an EMBL/GenBank/DDBJ whole genome shotgun (WGS) entry which is preliminary data.</text>
</comment>
<dbReference type="AlphaFoldDB" id="A0AA88IY16"/>
<dbReference type="Proteomes" id="UP001187192">
    <property type="component" value="Unassembled WGS sequence"/>
</dbReference>
<sequence length="57" mass="5950">METSSDRRLAGGKVGRWRAGVGGCSQMHRMELECATPDSAAAGPSDMSIATRLAGRV</sequence>
<organism evidence="1 2">
    <name type="scientific">Ficus carica</name>
    <name type="common">Common fig</name>
    <dbReference type="NCBI Taxonomy" id="3494"/>
    <lineage>
        <taxon>Eukaryota</taxon>
        <taxon>Viridiplantae</taxon>
        <taxon>Streptophyta</taxon>
        <taxon>Embryophyta</taxon>
        <taxon>Tracheophyta</taxon>
        <taxon>Spermatophyta</taxon>
        <taxon>Magnoliopsida</taxon>
        <taxon>eudicotyledons</taxon>
        <taxon>Gunneridae</taxon>
        <taxon>Pentapetalae</taxon>
        <taxon>rosids</taxon>
        <taxon>fabids</taxon>
        <taxon>Rosales</taxon>
        <taxon>Moraceae</taxon>
        <taxon>Ficeae</taxon>
        <taxon>Ficus</taxon>
    </lineage>
</organism>
<evidence type="ECO:0000313" key="2">
    <source>
        <dbReference type="Proteomes" id="UP001187192"/>
    </source>
</evidence>
<reference evidence="1" key="1">
    <citation type="submission" date="2023-07" db="EMBL/GenBank/DDBJ databases">
        <title>draft genome sequence of fig (Ficus carica).</title>
        <authorList>
            <person name="Takahashi T."/>
            <person name="Nishimura K."/>
        </authorList>
    </citation>
    <scope>NUCLEOTIDE SEQUENCE</scope>
</reference>